<keyword evidence="1" id="KW-0812">Transmembrane</keyword>
<gene>
    <name evidence="2" type="ORF">PVC01_000005800</name>
</gene>
<proteinExistence type="predicted"/>
<name>A0A1G4E4J2_PLAVI</name>
<organism evidence="2 3">
    <name type="scientific">Plasmodium vivax</name>
    <name type="common">malaria parasite P. vivax</name>
    <dbReference type="NCBI Taxonomy" id="5855"/>
    <lineage>
        <taxon>Eukaryota</taxon>
        <taxon>Sar</taxon>
        <taxon>Alveolata</taxon>
        <taxon>Apicomplexa</taxon>
        <taxon>Aconoidasida</taxon>
        <taxon>Haemosporida</taxon>
        <taxon>Plasmodiidae</taxon>
        <taxon>Plasmodium</taxon>
        <taxon>Plasmodium (Plasmodium)</taxon>
    </lineage>
</organism>
<evidence type="ECO:0000256" key="1">
    <source>
        <dbReference type="SAM" id="Phobius"/>
    </source>
</evidence>
<protein>
    <submittedName>
        <fullName evidence="2">Vir protein, putative</fullName>
    </submittedName>
</protein>
<keyword evidence="1" id="KW-1133">Transmembrane helix</keyword>
<dbReference type="Proteomes" id="UP000305196">
    <property type="component" value="Unassembled WGS sequence"/>
</dbReference>
<dbReference type="VEuPathDB" id="PlasmoDB:PVPAM_130009800"/>
<dbReference type="VEuPathDB" id="PlasmoDB:PVP01_0000680"/>
<dbReference type="EMBL" id="FLYI01000111">
    <property type="protein sequence ID" value="SCA60135.1"/>
    <property type="molecule type" value="Genomic_DNA"/>
</dbReference>
<evidence type="ECO:0000313" key="3">
    <source>
        <dbReference type="Proteomes" id="UP000305196"/>
    </source>
</evidence>
<sequence length="324" mass="37831">MAPKEESDVYKFFENMDKNCMYKAVITVRNGTALEASTADTAIIDCNSRVFNDAQKNTCIKFNKLINSLCYIKSSSGINSVLNDSDYNYLKLWTILALKSERATGNALLEDIFLNINHEITGCFSKDPLKKLLEDIDDDLLKKMELLDKLYKNYFEIYDIYNSTGNKQIQNCSQYSSECIKDYKNARQLCSDSSDYFYKALMTFKKTYKKFYYDAIWKDTTNAEYVLKLPADYEIEDLTFYSMEDETFTLILISLFSSVFAVFVILIYIYMFTPIRSKIRARRTNKIKKFRDQDDNSKKSLHYSADSYNLGSNSRMYNLTYHST</sequence>
<keyword evidence="1" id="KW-0472">Membrane</keyword>
<feature type="transmembrane region" description="Helical" evidence="1">
    <location>
        <begin position="248"/>
        <end position="273"/>
    </location>
</feature>
<dbReference type="VEuPathDB" id="PlasmoDB:PVW1_000022000"/>
<accession>A0A1G4E4J2</accession>
<reference evidence="2 3" key="1">
    <citation type="submission" date="2016-07" db="EMBL/GenBank/DDBJ databases">
        <authorList>
            <consortium name="Pathogen Informatics"/>
        </authorList>
    </citation>
    <scope>NUCLEOTIDE SEQUENCE [LARGE SCALE GENOMIC DNA]</scope>
</reference>
<dbReference type="AlphaFoldDB" id="A0A1G4E4J2"/>
<evidence type="ECO:0000313" key="2">
    <source>
        <dbReference type="EMBL" id="SCA60135.1"/>
    </source>
</evidence>